<dbReference type="AlphaFoldDB" id="A0A8B8PE96"/>
<dbReference type="InterPro" id="IPR001623">
    <property type="entry name" value="DnaJ_domain"/>
</dbReference>
<dbReference type="SMART" id="SM00355">
    <property type="entry name" value="ZnF_C2H2"/>
    <property type="match status" value="2"/>
</dbReference>
<feature type="region of interest" description="Disordered" evidence="6">
    <location>
        <begin position="265"/>
        <end position="295"/>
    </location>
</feature>
<feature type="compositionally biased region" description="Basic and acidic residues" evidence="6">
    <location>
        <begin position="265"/>
        <end position="275"/>
    </location>
</feature>
<dbReference type="CDD" id="cd06257">
    <property type="entry name" value="DnaJ"/>
    <property type="match status" value="1"/>
</dbReference>
<dbReference type="Pfam" id="PF12171">
    <property type="entry name" value="zf-C2H2_jaz"/>
    <property type="match status" value="1"/>
</dbReference>
<dbReference type="GO" id="GO:0003676">
    <property type="term" value="F:nucleic acid binding"/>
    <property type="evidence" value="ECO:0007669"/>
    <property type="project" value="InterPro"/>
</dbReference>
<evidence type="ECO:0000313" key="9">
    <source>
        <dbReference type="Proteomes" id="UP000827889"/>
    </source>
</evidence>
<organism evidence="9 10">
    <name type="scientific">Rhodamnia argentea</name>
    <dbReference type="NCBI Taxonomy" id="178133"/>
    <lineage>
        <taxon>Eukaryota</taxon>
        <taxon>Viridiplantae</taxon>
        <taxon>Streptophyta</taxon>
        <taxon>Embryophyta</taxon>
        <taxon>Tracheophyta</taxon>
        <taxon>Spermatophyta</taxon>
        <taxon>Magnoliopsida</taxon>
        <taxon>eudicotyledons</taxon>
        <taxon>Gunneridae</taxon>
        <taxon>Pentapetalae</taxon>
        <taxon>rosids</taxon>
        <taxon>malvids</taxon>
        <taxon>Myrtales</taxon>
        <taxon>Myrtaceae</taxon>
        <taxon>Myrtoideae</taxon>
        <taxon>Myrteae</taxon>
        <taxon>Australasian group</taxon>
        <taxon>Rhodamnia</taxon>
    </lineage>
</organism>
<dbReference type="InterPro" id="IPR003604">
    <property type="entry name" value="Matrin/U1-like-C_Znf_C2H2"/>
</dbReference>
<dbReference type="GO" id="GO:0008270">
    <property type="term" value="F:zinc ion binding"/>
    <property type="evidence" value="ECO:0007669"/>
    <property type="project" value="UniProtKB-KW"/>
</dbReference>
<dbReference type="PROSITE" id="PS50076">
    <property type="entry name" value="DNAJ_2"/>
    <property type="match status" value="1"/>
</dbReference>
<dbReference type="SMART" id="SM00451">
    <property type="entry name" value="ZnF_U1"/>
    <property type="match status" value="1"/>
</dbReference>
<protein>
    <submittedName>
        <fullName evidence="10">DNAJ protein JJJ1 homolog isoform X1</fullName>
    </submittedName>
</protein>
<dbReference type="OrthoDB" id="5894at2759"/>
<dbReference type="Pfam" id="PF21884">
    <property type="entry name" value="ZUO1-like_ZHD"/>
    <property type="match status" value="1"/>
</dbReference>
<keyword evidence="1" id="KW-0479">Metal-binding</keyword>
<keyword evidence="3" id="KW-0862">Zinc</keyword>
<dbReference type="InterPro" id="IPR018253">
    <property type="entry name" value="DnaJ_domain_CS"/>
</dbReference>
<dbReference type="PROSITE" id="PS50157">
    <property type="entry name" value="ZINC_FINGER_C2H2_2"/>
    <property type="match status" value="2"/>
</dbReference>
<feature type="domain" description="J" evidence="7">
    <location>
        <begin position="7"/>
        <end position="76"/>
    </location>
</feature>
<evidence type="ECO:0000256" key="4">
    <source>
        <dbReference type="PROSITE-ProRule" id="PRU00042"/>
    </source>
</evidence>
<evidence type="ECO:0000256" key="5">
    <source>
        <dbReference type="SAM" id="Coils"/>
    </source>
</evidence>
<feature type="compositionally biased region" description="Acidic residues" evidence="6">
    <location>
        <begin position="334"/>
        <end position="347"/>
    </location>
</feature>
<dbReference type="InterPro" id="IPR036869">
    <property type="entry name" value="J_dom_sf"/>
</dbReference>
<reference evidence="10" key="1">
    <citation type="submission" date="2025-08" db="UniProtKB">
        <authorList>
            <consortium name="RefSeq"/>
        </authorList>
    </citation>
    <scope>IDENTIFICATION</scope>
    <source>
        <tissue evidence="10">Leaf</tissue>
    </source>
</reference>
<keyword evidence="5" id="KW-0175">Coiled coil</keyword>
<dbReference type="Pfam" id="PF00226">
    <property type="entry name" value="DnaJ"/>
    <property type="match status" value="1"/>
</dbReference>
<dbReference type="PROSITE" id="PS00028">
    <property type="entry name" value="ZINC_FINGER_C2H2_1"/>
    <property type="match status" value="2"/>
</dbReference>
<evidence type="ECO:0000256" key="1">
    <source>
        <dbReference type="ARBA" id="ARBA00022723"/>
    </source>
</evidence>
<dbReference type="PANTHER" id="PTHR45495:SF1">
    <property type="entry name" value="DNAJ PROTEIN JJJ1 HOMOLOG"/>
    <property type="match status" value="1"/>
</dbReference>
<feature type="compositionally biased region" description="Basic and acidic residues" evidence="6">
    <location>
        <begin position="363"/>
        <end position="378"/>
    </location>
</feature>
<feature type="domain" description="C2H2-type" evidence="8">
    <location>
        <begin position="298"/>
        <end position="327"/>
    </location>
</feature>
<evidence type="ECO:0000259" key="8">
    <source>
        <dbReference type="PROSITE" id="PS50157"/>
    </source>
</evidence>
<dbReference type="PANTHER" id="PTHR45495">
    <property type="entry name" value="DNAJ PROTEIN JJJ1 HOMOLOG"/>
    <property type="match status" value="1"/>
</dbReference>
<feature type="compositionally biased region" description="Basic and acidic residues" evidence="6">
    <location>
        <begin position="387"/>
        <end position="411"/>
    </location>
</feature>
<feature type="compositionally biased region" description="Basic and acidic residues" evidence="6">
    <location>
        <begin position="474"/>
        <end position="484"/>
    </location>
</feature>
<dbReference type="InterPro" id="IPR054076">
    <property type="entry name" value="ZUO1-like_ZHD"/>
</dbReference>
<evidence type="ECO:0000256" key="6">
    <source>
        <dbReference type="SAM" id="MobiDB-lite"/>
    </source>
</evidence>
<dbReference type="SMART" id="SM00271">
    <property type="entry name" value="DnaJ"/>
    <property type="match status" value="1"/>
</dbReference>
<dbReference type="RefSeq" id="XP_030533126.1">
    <property type="nucleotide sequence ID" value="XM_030677266.2"/>
</dbReference>
<gene>
    <name evidence="10" type="primary">LOC115742771</name>
</gene>
<dbReference type="GeneID" id="115742771"/>
<accession>A0A8B8PE96</accession>
<feature type="compositionally biased region" description="Acidic residues" evidence="6">
    <location>
        <begin position="412"/>
        <end position="422"/>
    </location>
</feature>
<evidence type="ECO:0000256" key="3">
    <source>
        <dbReference type="ARBA" id="ARBA00022833"/>
    </source>
</evidence>
<dbReference type="Gene3D" id="3.30.160.60">
    <property type="entry name" value="Classic Zinc Finger"/>
    <property type="match status" value="1"/>
</dbReference>
<dbReference type="Proteomes" id="UP000827889">
    <property type="component" value="Chromosome 6"/>
</dbReference>
<dbReference type="SUPFAM" id="SSF46565">
    <property type="entry name" value="Chaperone J-domain"/>
    <property type="match status" value="1"/>
</dbReference>
<feature type="domain" description="C2H2-type" evidence="8">
    <location>
        <begin position="585"/>
        <end position="614"/>
    </location>
</feature>
<dbReference type="InterPro" id="IPR036236">
    <property type="entry name" value="Znf_C2H2_sf"/>
</dbReference>
<feature type="compositionally biased region" description="Polar residues" evidence="6">
    <location>
        <begin position="490"/>
        <end position="507"/>
    </location>
</feature>
<keyword evidence="9" id="KW-1185">Reference proteome</keyword>
<dbReference type="Gene3D" id="1.10.287.110">
    <property type="entry name" value="DnaJ domain"/>
    <property type="match status" value="1"/>
</dbReference>
<name>A0A8B8PE96_9MYRT</name>
<feature type="coiled-coil region" evidence="5">
    <location>
        <begin position="193"/>
        <end position="264"/>
    </location>
</feature>
<dbReference type="InterPro" id="IPR044648">
    <property type="entry name" value="JJJ1_plant"/>
</dbReference>
<evidence type="ECO:0000313" key="10">
    <source>
        <dbReference type="RefSeq" id="XP_030533126.1"/>
    </source>
</evidence>
<dbReference type="PROSITE" id="PS00636">
    <property type="entry name" value="DNAJ_1"/>
    <property type="match status" value="1"/>
</dbReference>
<feature type="region of interest" description="Disordered" evidence="6">
    <location>
        <begin position="311"/>
        <end position="348"/>
    </location>
</feature>
<sequence>MAADKRCHYEVLGLSRDCTADEIRAAYRKLALQRHPDKLVQSGLSQEEATAQFQELAHAYEVLSDPKERAWYDSHRSQILFSDRSSSASNSPVPNLFSYFSNTVFSGYSDSGKGFYKVYADVFEKIYANEISYARKMGLGLDSVREAPLMGNLESPYTQVTAFYNYWLGFCTVMDFMWVDMYDAAAGVNRKSRRVMEEENKKLRKKAKREFNETVRGLAEFVKKRDKRVVDMTVKRNMENEKRREEERERKKRLERERMERAKAYEEPEWARVEEEAGEEGGSLGEEEDGERSQEKELYCVACGKKFKSEKQWENHEKSKKHKEKVAALKESFVEDDGDDEEENEDAEAIRVEDDGVLEIGERMRDDLKIKEEQKDQIQDAGEMSEEERFFDVDESNKEEGTKEMEGPSHNDDDDDELDEMSLLEAMLSGRKNRRKMAAMQEELRASSKVDAQNGEEEFMEYDNRKSTRRNRGAKNERFRKNNGEDADTNSKANDQSDRTNTNSKANDQNDRTNGDDGTVVDGSACEFPHKKDESEAMGGNGMAKTQTLNQPSDRKRMGKKDLIAKSSNAPKGRKAKASAKNSDNFCETCGKEFESRNKLHKHLGETGHASLKFRR</sequence>
<feature type="region of interest" description="Disordered" evidence="6">
    <location>
        <begin position="363"/>
        <end position="582"/>
    </location>
</feature>
<evidence type="ECO:0000259" key="7">
    <source>
        <dbReference type="PROSITE" id="PS50076"/>
    </source>
</evidence>
<dbReference type="SUPFAM" id="SSF57667">
    <property type="entry name" value="beta-beta-alpha zinc fingers"/>
    <property type="match status" value="1"/>
</dbReference>
<dbReference type="InterPro" id="IPR022755">
    <property type="entry name" value="Znf_C2H2_jaz"/>
</dbReference>
<feature type="compositionally biased region" description="Basic and acidic residues" evidence="6">
    <location>
        <begin position="553"/>
        <end position="564"/>
    </location>
</feature>
<proteinExistence type="predicted"/>
<dbReference type="KEGG" id="rarg:115742771"/>
<dbReference type="PRINTS" id="PR00625">
    <property type="entry name" value="JDOMAIN"/>
</dbReference>
<evidence type="ECO:0000256" key="2">
    <source>
        <dbReference type="ARBA" id="ARBA00022771"/>
    </source>
</evidence>
<keyword evidence="2 4" id="KW-0863">Zinc-finger</keyword>
<dbReference type="InterPro" id="IPR013087">
    <property type="entry name" value="Znf_C2H2_type"/>
</dbReference>